<keyword evidence="2" id="KW-1185">Reference proteome</keyword>
<reference evidence="1 2" key="1">
    <citation type="submission" date="2019-11" db="EMBL/GenBank/DDBJ databases">
        <title>Lactobacillus sp. nov. CRM56-3, isolated from fermented tea leaves.</title>
        <authorList>
            <person name="Phuengjayaem S."/>
            <person name="Tanasupawat S."/>
        </authorList>
    </citation>
    <scope>NUCLEOTIDE SEQUENCE [LARGE SCALE GENOMIC DNA]</scope>
    <source>
        <strain evidence="1 2">CRM56-3</strain>
    </source>
</reference>
<dbReference type="AlphaFoldDB" id="A0A7X2XV20"/>
<name>A0A7X2XV20_9LACO</name>
<evidence type="ECO:0000313" key="2">
    <source>
        <dbReference type="Proteomes" id="UP000466388"/>
    </source>
</evidence>
<protein>
    <submittedName>
        <fullName evidence="1">Uncharacterized protein</fullName>
    </submittedName>
</protein>
<sequence>MILNTLLRKLAGKQSIFEKDLGAGENNALNKIVFYNFSDKDFNLMQEIDADEIF</sequence>
<accession>A0A7X2XV20</accession>
<organism evidence="1 2">
    <name type="scientific">Secundilactobacillus folii</name>
    <dbReference type="NCBI Taxonomy" id="2678357"/>
    <lineage>
        <taxon>Bacteria</taxon>
        <taxon>Bacillati</taxon>
        <taxon>Bacillota</taxon>
        <taxon>Bacilli</taxon>
        <taxon>Lactobacillales</taxon>
        <taxon>Lactobacillaceae</taxon>
        <taxon>Secundilactobacillus</taxon>
    </lineage>
</organism>
<dbReference type="EMBL" id="WNJO01000005">
    <property type="protein sequence ID" value="MTV82134.1"/>
    <property type="molecule type" value="Genomic_DNA"/>
</dbReference>
<gene>
    <name evidence="1" type="ORF">GM612_05635</name>
</gene>
<proteinExistence type="predicted"/>
<comment type="caution">
    <text evidence="1">The sequence shown here is derived from an EMBL/GenBank/DDBJ whole genome shotgun (WGS) entry which is preliminary data.</text>
</comment>
<evidence type="ECO:0000313" key="1">
    <source>
        <dbReference type="EMBL" id="MTV82134.1"/>
    </source>
</evidence>
<dbReference type="Proteomes" id="UP000466388">
    <property type="component" value="Unassembled WGS sequence"/>
</dbReference>
<dbReference type="RefSeq" id="WP_155431407.1">
    <property type="nucleotide sequence ID" value="NZ_WNJO01000005.1"/>
</dbReference>